<dbReference type="PANTHER" id="PTHR24637">
    <property type="entry name" value="COLLAGEN"/>
    <property type="match status" value="1"/>
</dbReference>
<dbReference type="STRING" id="1147741.A0A0R3RS16"/>
<evidence type="ECO:0000313" key="4">
    <source>
        <dbReference type="Proteomes" id="UP000050640"/>
    </source>
</evidence>
<feature type="region of interest" description="Disordered" evidence="2">
    <location>
        <begin position="326"/>
        <end position="355"/>
    </location>
</feature>
<dbReference type="PANTHER" id="PTHR24637:SF377">
    <property type="entry name" value="COLLAGEN TYPE IX ALPHA 1 CHAIN"/>
    <property type="match status" value="1"/>
</dbReference>
<evidence type="ECO:0000259" key="3">
    <source>
        <dbReference type="SMART" id="SM01088"/>
    </source>
</evidence>
<name>A0A0R3RS16_9BILA</name>
<dbReference type="InterPro" id="IPR002486">
    <property type="entry name" value="Col_cuticle_N"/>
</dbReference>
<dbReference type="Proteomes" id="UP000050640">
    <property type="component" value="Unplaced"/>
</dbReference>
<sequence length="355" mass="37432">MKTAHFWICVVSISSLLAIIASLMTCVVLFQDINDLYYEILDGMDEFKTIANDAWSEMMKYHVTRNRRDTTKLTLSELLKSKLTQQQAYNNGLQTQCACAPQPNICPPGPQGPPGIPGFSGADGEPGIPGKPGLNGTASLYILEVNKYETCIECPAGPEGPPGEPGPTGEEGPPGIPGEPGPDGNPGLPGPQGPMGEQGPPGKLLMCGKPGLKGLPGPEGSVGLPGEDGEPGPKGNKGPPGEEGPPGSPGYPGEDGPPGEPGERGAPGIDATYCPCPQRTSYTYDESDGPPGEKPYASKEPEIFIPDEAESFDNYISSQTDITQVPYKKAKRNQHLLKKTTRKKAISARKSIRND</sequence>
<feature type="domain" description="Nematode cuticle collagen N-terminal" evidence="3">
    <location>
        <begin position="8"/>
        <end position="58"/>
    </location>
</feature>
<keyword evidence="4" id="KW-1185">Reference proteome</keyword>
<protein>
    <submittedName>
        <fullName evidence="5">Col_cuticle_N domain-containing protein</fullName>
    </submittedName>
</protein>
<dbReference type="Pfam" id="PF01391">
    <property type="entry name" value="Collagen"/>
    <property type="match status" value="2"/>
</dbReference>
<keyword evidence="1" id="KW-0677">Repeat</keyword>
<feature type="compositionally biased region" description="Basic residues" evidence="2">
    <location>
        <begin position="328"/>
        <end position="355"/>
    </location>
</feature>
<feature type="compositionally biased region" description="Low complexity" evidence="2">
    <location>
        <begin position="194"/>
        <end position="219"/>
    </location>
</feature>
<proteinExistence type="predicted"/>
<dbReference type="InterPro" id="IPR008160">
    <property type="entry name" value="Collagen"/>
</dbReference>
<dbReference type="AlphaFoldDB" id="A0A0R3RS16"/>
<dbReference type="Gene3D" id="1.20.5.320">
    <property type="entry name" value="6-Phosphogluconate Dehydrogenase, domain 3"/>
    <property type="match status" value="1"/>
</dbReference>
<dbReference type="GO" id="GO:0042302">
    <property type="term" value="F:structural constituent of cuticle"/>
    <property type="evidence" value="ECO:0007669"/>
    <property type="project" value="InterPro"/>
</dbReference>
<evidence type="ECO:0000313" key="5">
    <source>
        <dbReference type="WBParaSite" id="EEL_0000458201-mRNA-1"/>
    </source>
</evidence>
<dbReference type="WBParaSite" id="EEL_0000458201-mRNA-1">
    <property type="protein sequence ID" value="EEL_0000458201-mRNA-1"/>
    <property type="gene ID" value="EEL_0000458201"/>
</dbReference>
<organism evidence="4 5">
    <name type="scientific">Elaeophora elaphi</name>
    <dbReference type="NCBI Taxonomy" id="1147741"/>
    <lineage>
        <taxon>Eukaryota</taxon>
        <taxon>Metazoa</taxon>
        <taxon>Ecdysozoa</taxon>
        <taxon>Nematoda</taxon>
        <taxon>Chromadorea</taxon>
        <taxon>Rhabditida</taxon>
        <taxon>Spirurina</taxon>
        <taxon>Spiruromorpha</taxon>
        <taxon>Filarioidea</taxon>
        <taxon>Onchocercidae</taxon>
        <taxon>Elaeophora</taxon>
    </lineage>
</organism>
<evidence type="ECO:0000256" key="2">
    <source>
        <dbReference type="SAM" id="MobiDB-lite"/>
    </source>
</evidence>
<feature type="region of interest" description="Disordered" evidence="2">
    <location>
        <begin position="154"/>
        <end position="301"/>
    </location>
</feature>
<evidence type="ECO:0000256" key="1">
    <source>
        <dbReference type="ARBA" id="ARBA00022737"/>
    </source>
</evidence>
<accession>A0A0R3RS16</accession>
<feature type="region of interest" description="Disordered" evidence="2">
    <location>
        <begin position="108"/>
        <end position="133"/>
    </location>
</feature>
<reference evidence="5" key="1">
    <citation type="submission" date="2016-04" db="UniProtKB">
        <authorList>
            <consortium name="WormBaseParasite"/>
        </authorList>
    </citation>
    <scope>IDENTIFICATION</scope>
</reference>
<dbReference type="Pfam" id="PF01484">
    <property type="entry name" value="Col_cuticle_N"/>
    <property type="match status" value="1"/>
</dbReference>
<dbReference type="SMART" id="SM01088">
    <property type="entry name" value="Col_cuticle_N"/>
    <property type="match status" value="1"/>
</dbReference>